<sequence length="744" mass="83852">ASIAVPTLVGLLVVKILLFDSYSSTDLEVHRNWKAATHNLPLSQWYTENTSEWTLDYPPFFAYFEKCVSRFAALIGMEDILIIQKEALMNNRVLYFLRSTVLASDMLYFMATIIISSLMEGSRSRDCLFLLLSTHTTFVLLDNIHFQYNAMLTAMVIMSIVCMMRGRLLWGALIYSVLLNFKHIYLYYAPGFVVFYLIHMFDFKNILRLPFFHTINEGISLFSVLLLPFLFSFLPILLSSSNPINALQSIISRLFPIQRGLTHAYWAPNFWSLYNSLDLVLNRVLSRFGWILPPPQYTSGLVQEYSHTVLATIGVGVCLLLILLSLFPLLSLIRLDRTPSSHLSSPSFHLLLSSLSFFFFGYHVHEKALLLPLIPLIILSAQYAIFSPLLLDLTLVVSSSLTPLLFSTPELPLRLAFMLFQFSLSLLFVCRVHHQSARRYLSIDRVTSLVVLSILDITHSFLDKILFPSSPFISLLLISLTNSLILLSIYIRLLSLAFPFPSIWFKKWKCLRKESVHSDGSFTSSIDGMEEVSIVVAVDIEVTRGDPTLAVISAVFFDLKEGNRLDSVSEVIIYDQLYIPHFLALSEEKYVSSLVKKVIKERPELTPQVIICDGNGRFHPRKFGLACHVAASTGIATIGVSKNIDWGVIGGDLNGRKKYGERMKKLLSDIPQRLGWSPLDFFLPHTLNVVSYPKSTKHVYVSAGLGISLSTSTEIIVLLLSKGIPATAEADNLARRIASQISSM</sequence>
<proteinExistence type="inferred from homology"/>
<dbReference type="GO" id="GO:0006487">
    <property type="term" value="P:protein N-linked glycosylation"/>
    <property type="evidence" value="ECO:0007669"/>
    <property type="project" value="TreeGrafter"/>
</dbReference>
<dbReference type="EC" id="2.4.1.-" evidence="10"/>
<reference evidence="12" key="1">
    <citation type="submission" date="2023-10" db="EMBL/GenBank/DDBJ databases">
        <title>Genome assembly of Pristionchus species.</title>
        <authorList>
            <person name="Yoshida K."/>
            <person name="Sommer R.J."/>
        </authorList>
    </citation>
    <scope>NUCLEOTIDE SEQUENCE</scope>
    <source>
        <strain evidence="12">RS5133</strain>
    </source>
</reference>
<evidence type="ECO:0000256" key="1">
    <source>
        <dbReference type="ARBA" id="ARBA00004477"/>
    </source>
</evidence>
<evidence type="ECO:0000313" key="12">
    <source>
        <dbReference type="EMBL" id="GMT14795.1"/>
    </source>
</evidence>
<dbReference type="Pfam" id="PF03155">
    <property type="entry name" value="Alg6_Alg8"/>
    <property type="match status" value="1"/>
</dbReference>
<evidence type="ECO:0000256" key="9">
    <source>
        <dbReference type="ARBA" id="ARBA00023136"/>
    </source>
</evidence>
<dbReference type="GO" id="GO:0004519">
    <property type="term" value="F:endonuclease activity"/>
    <property type="evidence" value="ECO:0007669"/>
    <property type="project" value="InterPro"/>
</dbReference>
<dbReference type="Proteomes" id="UP001432322">
    <property type="component" value="Unassembled WGS sequence"/>
</dbReference>
<feature type="transmembrane region" description="Helical" evidence="10">
    <location>
        <begin position="95"/>
        <end position="115"/>
    </location>
</feature>
<dbReference type="PANTHER" id="PTHR12413:SF2">
    <property type="entry name" value="DOLICHYL PYROPHOSPHATE GLC1MAN9GLCNAC2 ALPHA-1,3-GLUCOSYLTRANSFERASE-RELATED"/>
    <property type="match status" value="1"/>
</dbReference>
<feature type="transmembrane region" description="Helical" evidence="10">
    <location>
        <begin position="219"/>
        <end position="238"/>
    </location>
</feature>
<comment type="similarity">
    <text evidence="3 10">Belongs to the ALG6/ALG8 glucosyltransferase family.</text>
</comment>
<evidence type="ECO:0000256" key="11">
    <source>
        <dbReference type="SAM" id="SignalP"/>
    </source>
</evidence>
<keyword evidence="11" id="KW-0732">Signal</keyword>
<comment type="subcellular location">
    <subcellularLocation>
        <location evidence="1 10">Endoplasmic reticulum membrane</location>
        <topology evidence="1 10">Multi-pass membrane protein</topology>
    </subcellularLocation>
</comment>
<feature type="transmembrane region" description="Helical" evidence="10">
    <location>
        <begin position="309"/>
        <end position="331"/>
    </location>
</feature>
<evidence type="ECO:0000256" key="4">
    <source>
        <dbReference type="ARBA" id="ARBA00022676"/>
    </source>
</evidence>
<dbReference type="PANTHER" id="PTHR12413">
    <property type="entry name" value="DOLICHYL GLYCOSYLTRANSFERASE"/>
    <property type="match status" value="1"/>
</dbReference>
<dbReference type="InterPro" id="IPR004856">
    <property type="entry name" value="Glyco_trans_ALG6/ALG8"/>
</dbReference>
<evidence type="ECO:0000313" key="13">
    <source>
        <dbReference type="Proteomes" id="UP001432322"/>
    </source>
</evidence>
<dbReference type="GO" id="GO:0005789">
    <property type="term" value="C:endoplasmic reticulum membrane"/>
    <property type="evidence" value="ECO:0007669"/>
    <property type="project" value="UniProtKB-SubCell"/>
</dbReference>
<evidence type="ECO:0000256" key="3">
    <source>
        <dbReference type="ARBA" id="ARBA00008715"/>
    </source>
</evidence>
<dbReference type="Gene3D" id="3.30.2170.10">
    <property type="entry name" value="archaeoglobus fulgidus dsm 4304 superfamily"/>
    <property type="match status" value="1"/>
</dbReference>
<feature type="chain" id="PRO_5044022948" description="Alpha-1,3-glucosyltransferase" evidence="11">
    <location>
        <begin position="24"/>
        <end position="744"/>
    </location>
</feature>
<dbReference type="GO" id="GO:0042283">
    <property type="term" value="F:dolichyl pyrophosphate Glc1Man9GlcNAc2 alpha-1,3-glucosyltransferase activity"/>
    <property type="evidence" value="ECO:0007669"/>
    <property type="project" value="TreeGrafter"/>
</dbReference>
<feature type="transmembrane region" description="Helical" evidence="10">
    <location>
        <begin position="482"/>
        <end position="505"/>
    </location>
</feature>
<keyword evidence="8 10" id="KW-1133">Transmembrane helix</keyword>
<dbReference type="EMBL" id="BTSY01000002">
    <property type="protein sequence ID" value="GMT14795.1"/>
    <property type="molecule type" value="Genomic_DNA"/>
</dbReference>
<dbReference type="GO" id="GO:0006281">
    <property type="term" value="P:DNA repair"/>
    <property type="evidence" value="ECO:0007669"/>
    <property type="project" value="InterPro"/>
</dbReference>
<evidence type="ECO:0000256" key="2">
    <source>
        <dbReference type="ARBA" id="ARBA00004922"/>
    </source>
</evidence>
<evidence type="ECO:0000256" key="5">
    <source>
        <dbReference type="ARBA" id="ARBA00022679"/>
    </source>
</evidence>
<dbReference type="Pfam" id="PF04493">
    <property type="entry name" value="Endonuclease_5"/>
    <property type="match status" value="1"/>
</dbReference>
<protein>
    <recommendedName>
        <fullName evidence="10">Alpha-1,3-glucosyltransferase</fullName>
        <ecNumber evidence="10">2.4.1.-</ecNumber>
    </recommendedName>
</protein>
<comment type="caution">
    <text evidence="12">The sequence shown here is derived from an EMBL/GenBank/DDBJ whole genome shotgun (WGS) entry which is preliminary data.</text>
</comment>
<keyword evidence="9 10" id="KW-0472">Membrane</keyword>
<keyword evidence="6 10" id="KW-0812">Transmembrane</keyword>
<feature type="transmembrane region" description="Helical" evidence="10">
    <location>
        <begin position="343"/>
        <end position="362"/>
    </location>
</feature>
<feature type="transmembrane region" description="Helical" evidence="10">
    <location>
        <begin position="411"/>
        <end position="430"/>
    </location>
</feature>
<keyword evidence="13" id="KW-1185">Reference proteome</keyword>
<accession>A0AAV5V5D3</accession>
<feature type="signal peptide" evidence="11">
    <location>
        <begin position="1"/>
        <end position="23"/>
    </location>
</feature>
<organism evidence="12 13">
    <name type="scientific">Pristionchus fissidentatus</name>
    <dbReference type="NCBI Taxonomy" id="1538716"/>
    <lineage>
        <taxon>Eukaryota</taxon>
        <taxon>Metazoa</taxon>
        <taxon>Ecdysozoa</taxon>
        <taxon>Nematoda</taxon>
        <taxon>Chromadorea</taxon>
        <taxon>Rhabditida</taxon>
        <taxon>Rhabditina</taxon>
        <taxon>Diplogasteromorpha</taxon>
        <taxon>Diplogasteroidea</taxon>
        <taxon>Neodiplogasteridae</taxon>
        <taxon>Pristionchus</taxon>
    </lineage>
</organism>
<evidence type="ECO:0000256" key="7">
    <source>
        <dbReference type="ARBA" id="ARBA00022824"/>
    </source>
</evidence>
<keyword evidence="5 10" id="KW-0808">Transferase</keyword>
<feature type="transmembrane region" description="Helical" evidence="10">
    <location>
        <begin position="185"/>
        <end position="207"/>
    </location>
</feature>
<evidence type="ECO:0000256" key="10">
    <source>
        <dbReference type="RuleBase" id="RU363110"/>
    </source>
</evidence>
<gene>
    <name evidence="12" type="ORF">PFISCL1PPCAC_6092</name>
</gene>
<feature type="transmembrane region" description="Helical" evidence="10">
    <location>
        <begin position="369"/>
        <end position="391"/>
    </location>
</feature>
<feature type="non-terminal residue" evidence="12">
    <location>
        <position position="1"/>
    </location>
</feature>
<comment type="pathway">
    <text evidence="2 10">Protein modification; protein glycosylation.</text>
</comment>
<dbReference type="InterPro" id="IPR007581">
    <property type="entry name" value="Endonuclease-V"/>
</dbReference>
<evidence type="ECO:0000256" key="8">
    <source>
        <dbReference type="ARBA" id="ARBA00022989"/>
    </source>
</evidence>
<keyword evidence="4 10" id="KW-0328">Glycosyltransferase</keyword>
<feature type="transmembrane region" description="Helical" evidence="10">
    <location>
        <begin position="152"/>
        <end position="178"/>
    </location>
</feature>
<name>A0AAV5V5D3_9BILA</name>
<evidence type="ECO:0000256" key="6">
    <source>
        <dbReference type="ARBA" id="ARBA00022692"/>
    </source>
</evidence>
<dbReference type="AlphaFoldDB" id="A0AAV5V5D3"/>
<keyword evidence="7 10" id="KW-0256">Endoplasmic reticulum</keyword>